<proteinExistence type="predicted"/>
<evidence type="ECO:0008006" key="4">
    <source>
        <dbReference type="Google" id="ProtNLM"/>
    </source>
</evidence>
<sequence>MSSFTNEADFTARALEEAGQATRELVAQKRRKDADPQLHHDPEDRRYDRNLDLDRLQRCDEARGFQDREWNHLPSLLKPLALRTLQRKGISGHDAEEVFNDSLMELARERKGDQRAPILDPTVFEELIPLHMRIVGFRAIDWQRKRGTLKNRPNEGASIDALTEDEDRPVQFRDPSADPDNPTFENIYAECREALSPTEWELIYTVYVAQTATIQELIGDASFCARHGLKSKASASTKRRVLNEQLQAALEKIRKTLIN</sequence>
<evidence type="ECO:0000313" key="2">
    <source>
        <dbReference type="EMBL" id="BCX50349.1"/>
    </source>
</evidence>
<accession>A0ABN6HDI6</accession>
<name>A0ABN6HDI6_9BACT</name>
<gene>
    <name evidence="2" type="ORF">HAHE_42570</name>
</gene>
<organism evidence="2 3">
    <name type="scientific">Haloferula helveola</name>
    <dbReference type="NCBI Taxonomy" id="490095"/>
    <lineage>
        <taxon>Bacteria</taxon>
        <taxon>Pseudomonadati</taxon>
        <taxon>Verrucomicrobiota</taxon>
        <taxon>Verrucomicrobiia</taxon>
        <taxon>Verrucomicrobiales</taxon>
        <taxon>Verrucomicrobiaceae</taxon>
        <taxon>Haloferula</taxon>
    </lineage>
</organism>
<protein>
    <recommendedName>
        <fullName evidence="4">Sigma-70 family RNA polymerase sigma factor</fullName>
    </recommendedName>
</protein>
<dbReference type="Proteomes" id="UP001374893">
    <property type="component" value="Chromosome"/>
</dbReference>
<evidence type="ECO:0000313" key="3">
    <source>
        <dbReference type="Proteomes" id="UP001374893"/>
    </source>
</evidence>
<feature type="compositionally biased region" description="Basic and acidic residues" evidence="1">
    <location>
        <begin position="32"/>
        <end position="47"/>
    </location>
</feature>
<evidence type="ECO:0000256" key="1">
    <source>
        <dbReference type="SAM" id="MobiDB-lite"/>
    </source>
</evidence>
<reference evidence="2 3" key="1">
    <citation type="submission" date="2021-06" db="EMBL/GenBank/DDBJ databases">
        <title>Complete genome of Haloferula helveola possessing various polysaccharide degrading enzymes.</title>
        <authorList>
            <person name="Takami H."/>
            <person name="Huang C."/>
            <person name="Hamasaki K."/>
        </authorList>
    </citation>
    <scope>NUCLEOTIDE SEQUENCE [LARGE SCALE GENOMIC DNA]</scope>
    <source>
        <strain evidence="2 3">CN-1</strain>
    </source>
</reference>
<keyword evidence="3" id="KW-1185">Reference proteome</keyword>
<dbReference type="EMBL" id="AP024702">
    <property type="protein sequence ID" value="BCX50349.1"/>
    <property type="molecule type" value="Genomic_DNA"/>
</dbReference>
<feature type="region of interest" description="Disordered" evidence="1">
    <location>
        <begin position="19"/>
        <end position="47"/>
    </location>
</feature>